<gene>
    <name evidence="4" type="ORF">CKA38_04695</name>
</gene>
<dbReference type="PANTHER" id="PTHR34475:SF1">
    <property type="entry name" value="CYTOSKELETON PROTEIN RODZ"/>
    <property type="match status" value="1"/>
</dbReference>
<organism evidence="4 5">
    <name type="scientific">Ereboglobus luteus</name>
    <dbReference type="NCBI Taxonomy" id="1796921"/>
    <lineage>
        <taxon>Bacteria</taxon>
        <taxon>Pseudomonadati</taxon>
        <taxon>Verrucomicrobiota</taxon>
        <taxon>Opitutia</taxon>
        <taxon>Opitutales</taxon>
        <taxon>Opitutaceae</taxon>
        <taxon>Ereboglobus</taxon>
    </lineage>
</organism>
<dbReference type="AlphaFoldDB" id="A0A2U8E1I6"/>
<dbReference type="InterPro" id="IPR001387">
    <property type="entry name" value="Cro/C1-type_HTH"/>
</dbReference>
<evidence type="ECO:0000256" key="1">
    <source>
        <dbReference type="SAM" id="MobiDB-lite"/>
    </source>
</evidence>
<keyword evidence="2" id="KW-0812">Transmembrane</keyword>
<keyword evidence="2" id="KW-1133">Transmembrane helix</keyword>
<keyword evidence="5" id="KW-1185">Reference proteome</keyword>
<dbReference type="EMBL" id="CP023004">
    <property type="protein sequence ID" value="AWI08646.1"/>
    <property type="molecule type" value="Genomic_DNA"/>
</dbReference>
<dbReference type="InterPro" id="IPR050400">
    <property type="entry name" value="Bact_Cytoskel_RodZ"/>
</dbReference>
<evidence type="ECO:0000313" key="4">
    <source>
        <dbReference type="EMBL" id="AWI08646.1"/>
    </source>
</evidence>
<reference evidence="4 5" key="1">
    <citation type="journal article" date="2018" name="Syst. Appl. Microbiol.">
        <title>Ereboglobus luteus gen. nov. sp. nov. from cockroach guts, and new insights into the oxygen relationship of the genera Opitutus and Didymococcus (Verrucomicrobia: Opitutaceae).</title>
        <authorList>
            <person name="Tegtmeier D."/>
            <person name="Belitz A."/>
            <person name="Radek R."/>
            <person name="Heimerl T."/>
            <person name="Brune A."/>
        </authorList>
    </citation>
    <scope>NUCLEOTIDE SEQUENCE [LARGE SCALE GENOMIC DNA]</scope>
    <source>
        <strain evidence="4 5">Ho45</strain>
    </source>
</reference>
<evidence type="ECO:0000313" key="5">
    <source>
        <dbReference type="Proteomes" id="UP000244896"/>
    </source>
</evidence>
<protein>
    <recommendedName>
        <fullName evidence="3">HTH cro/C1-type domain-containing protein</fullName>
    </recommendedName>
</protein>
<dbReference type="CDD" id="cd00093">
    <property type="entry name" value="HTH_XRE"/>
    <property type="match status" value="1"/>
</dbReference>
<keyword evidence="2" id="KW-0472">Membrane</keyword>
<feature type="compositionally biased region" description="Basic and acidic residues" evidence="1">
    <location>
        <begin position="83"/>
        <end position="106"/>
    </location>
</feature>
<dbReference type="KEGG" id="elut:CKA38_04695"/>
<name>A0A2U8E1I6_9BACT</name>
<feature type="compositionally biased region" description="Low complexity" evidence="1">
    <location>
        <begin position="114"/>
        <end position="128"/>
    </location>
</feature>
<dbReference type="GO" id="GO:0003677">
    <property type="term" value="F:DNA binding"/>
    <property type="evidence" value="ECO:0007669"/>
    <property type="project" value="InterPro"/>
</dbReference>
<dbReference type="RefSeq" id="WP_108824455.1">
    <property type="nucleotide sequence ID" value="NZ_CP023004.1"/>
</dbReference>
<dbReference type="OrthoDB" id="9797543at2"/>
<dbReference type="Proteomes" id="UP000244896">
    <property type="component" value="Chromosome"/>
</dbReference>
<dbReference type="Gene3D" id="1.10.260.40">
    <property type="entry name" value="lambda repressor-like DNA-binding domains"/>
    <property type="match status" value="1"/>
</dbReference>
<dbReference type="Pfam" id="PF13413">
    <property type="entry name" value="HTH_25"/>
    <property type="match status" value="1"/>
</dbReference>
<feature type="region of interest" description="Disordered" evidence="1">
    <location>
        <begin position="83"/>
        <end position="143"/>
    </location>
</feature>
<feature type="domain" description="HTH cro/C1-type" evidence="3">
    <location>
        <begin position="7"/>
        <end position="68"/>
    </location>
</feature>
<proteinExistence type="predicted"/>
<dbReference type="SMART" id="SM00530">
    <property type="entry name" value="HTH_XRE"/>
    <property type="match status" value="1"/>
</dbReference>
<dbReference type="InterPro" id="IPR010982">
    <property type="entry name" value="Lambda_DNA-bd_dom_sf"/>
</dbReference>
<feature type="transmembrane region" description="Helical" evidence="2">
    <location>
        <begin position="150"/>
        <end position="172"/>
    </location>
</feature>
<dbReference type="SUPFAM" id="SSF47413">
    <property type="entry name" value="lambda repressor-like DNA-binding domains"/>
    <property type="match status" value="1"/>
</dbReference>
<evidence type="ECO:0000256" key="2">
    <source>
        <dbReference type="SAM" id="Phobius"/>
    </source>
</evidence>
<sequence length="280" mass="30185">MQTIGERLEEARKRKGVSIREAAEATKIRGEYLHKFESNQYDIRLPEIYVRGFLRSYANFLKLPADKIIADYNALHHGEAKSSRSMSREVYGRMDISTSKDKEAKDSLTGGTTPPISGASGAPGEPAAVTRNPATFVPPHSPGSSLDKKLLIKLGAIIGVIAGIIILIVVLLSNGGSSSSAPKETWVQAQAGEATITIAAKDLPVEVKVTAKDPQPDGSTITYYLGTIPVGETRAIPRRTDIIIECAHPENLVLTVGNWTGQLTDPTTGRLMTRGQINKQ</sequence>
<evidence type="ECO:0000259" key="3">
    <source>
        <dbReference type="SMART" id="SM00530"/>
    </source>
</evidence>
<accession>A0A2U8E1I6</accession>
<dbReference type="PANTHER" id="PTHR34475">
    <property type="match status" value="1"/>
</dbReference>